<feature type="transmembrane region" description="Helical" evidence="1">
    <location>
        <begin position="14"/>
        <end position="34"/>
    </location>
</feature>
<dbReference type="RefSeq" id="WP_381503816.1">
    <property type="nucleotide sequence ID" value="NZ_JBHUOM010000019.1"/>
</dbReference>
<evidence type="ECO:0000313" key="2">
    <source>
        <dbReference type="EMBL" id="MFD2935682.1"/>
    </source>
</evidence>
<feature type="transmembrane region" description="Helical" evidence="1">
    <location>
        <begin position="46"/>
        <end position="66"/>
    </location>
</feature>
<feature type="transmembrane region" description="Helical" evidence="1">
    <location>
        <begin position="72"/>
        <end position="93"/>
    </location>
</feature>
<dbReference type="Proteomes" id="UP001597512">
    <property type="component" value="Unassembled WGS sequence"/>
</dbReference>
<keyword evidence="3" id="KW-1185">Reference proteome</keyword>
<gene>
    <name evidence="2" type="ORF">ACFS25_18010</name>
</gene>
<sequence>MQPNLSNLFTPTPLWLDAFFVVTTLLTLGMLYTAAHRVSVSGAVRVLVASLVWLTLLAVLAYRHFFQQLDAIPPHFVLAIGVPLLLIIGLVITTGGRAWTSQLPLPILTLLHTVRIPVELSLYGLYLYQQVPQLMTFEGRNYDILAGITAPVVAYYAFKQKRLAPRWLLLWNLLSVGLLLNIVVQAVLSTPLPFQQMGFEQPNVALLKMPYVWLPGFVVPTVLFSHIVAIGQLIQPILPGSVPSSPSRSSNSER</sequence>
<protein>
    <recommendedName>
        <fullName evidence="4">TIGR02206 family membrane protein</fullName>
    </recommendedName>
</protein>
<reference evidence="3" key="1">
    <citation type="journal article" date="2019" name="Int. J. Syst. Evol. Microbiol.">
        <title>The Global Catalogue of Microorganisms (GCM) 10K type strain sequencing project: providing services to taxonomists for standard genome sequencing and annotation.</title>
        <authorList>
            <consortium name="The Broad Institute Genomics Platform"/>
            <consortium name="The Broad Institute Genome Sequencing Center for Infectious Disease"/>
            <person name="Wu L."/>
            <person name="Ma J."/>
        </authorList>
    </citation>
    <scope>NUCLEOTIDE SEQUENCE [LARGE SCALE GENOMIC DNA]</scope>
    <source>
        <strain evidence="3">KCTC 52490</strain>
    </source>
</reference>
<keyword evidence="1" id="KW-1133">Transmembrane helix</keyword>
<keyword evidence="1" id="KW-0812">Transmembrane</keyword>
<evidence type="ECO:0000313" key="3">
    <source>
        <dbReference type="Proteomes" id="UP001597512"/>
    </source>
</evidence>
<feature type="transmembrane region" description="Helical" evidence="1">
    <location>
        <begin position="212"/>
        <end position="234"/>
    </location>
</feature>
<evidence type="ECO:0008006" key="4">
    <source>
        <dbReference type="Google" id="ProtNLM"/>
    </source>
</evidence>
<dbReference type="EMBL" id="JBHUOM010000019">
    <property type="protein sequence ID" value="MFD2935682.1"/>
    <property type="molecule type" value="Genomic_DNA"/>
</dbReference>
<proteinExistence type="predicted"/>
<comment type="caution">
    <text evidence="2">The sequence shown here is derived from an EMBL/GenBank/DDBJ whole genome shotgun (WGS) entry which is preliminary data.</text>
</comment>
<feature type="transmembrane region" description="Helical" evidence="1">
    <location>
        <begin position="170"/>
        <end position="192"/>
    </location>
</feature>
<evidence type="ECO:0000256" key="1">
    <source>
        <dbReference type="SAM" id="Phobius"/>
    </source>
</evidence>
<accession>A0ABW6AME6</accession>
<name>A0ABW6AME6_9BACT</name>
<keyword evidence="1" id="KW-0472">Membrane</keyword>
<organism evidence="2 3">
    <name type="scientific">Spirosoma flavum</name>
    <dbReference type="NCBI Taxonomy" id="2048557"/>
    <lineage>
        <taxon>Bacteria</taxon>
        <taxon>Pseudomonadati</taxon>
        <taxon>Bacteroidota</taxon>
        <taxon>Cytophagia</taxon>
        <taxon>Cytophagales</taxon>
        <taxon>Cytophagaceae</taxon>
        <taxon>Spirosoma</taxon>
    </lineage>
</organism>